<dbReference type="InterPro" id="IPR036514">
    <property type="entry name" value="SGNH_hydro_sf"/>
</dbReference>
<dbReference type="AlphaFoldDB" id="A0A5C6RW65"/>
<dbReference type="RefSeq" id="WP_147100592.1">
    <property type="nucleotide sequence ID" value="NZ_JBHUFH010000001.1"/>
</dbReference>
<dbReference type="Proteomes" id="UP000321562">
    <property type="component" value="Unassembled WGS sequence"/>
</dbReference>
<dbReference type="GO" id="GO:0016788">
    <property type="term" value="F:hydrolase activity, acting on ester bonds"/>
    <property type="evidence" value="ECO:0007669"/>
    <property type="project" value="UniProtKB-ARBA"/>
</dbReference>
<dbReference type="InterPro" id="IPR013230">
    <property type="entry name" value="Peptidase_M15A_C"/>
</dbReference>
<evidence type="ECO:0000313" key="2">
    <source>
        <dbReference type="EMBL" id="TXB66463.1"/>
    </source>
</evidence>
<protein>
    <recommendedName>
        <fullName evidence="1">Peptidase M15A C-terminal domain-containing protein</fullName>
    </recommendedName>
</protein>
<name>A0A5C6RW65_9RHOB</name>
<organism evidence="2 3">
    <name type="scientific">Paracoccus aurantiacus</name>
    <dbReference type="NCBI Taxonomy" id="2599412"/>
    <lineage>
        <taxon>Bacteria</taxon>
        <taxon>Pseudomonadati</taxon>
        <taxon>Pseudomonadota</taxon>
        <taxon>Alphaproteobacteria</taxon>
        <taxon>Rhodobacterales</taxon>
        <taxon>Paracoccaceae</taxon>
        <taxon>Paracoccus</taxon>
    </lineage>
</organism>
<reference evidence="2 3" key="1">
    <citation type="submission" date="2019-08" db="EMBL/GenBank/DDBJ databases">
        <authorList>
            <person name="Ye J."/>
        </authorList>
    </citation>
    <scope>NUCLEOTIDE SEQUENCE [LARGE SCALE GENOMIC DNA]</scope>
    <source>
        <strain evidence="2 3">TK008</strain>
    </source>
</reference>
<keyword evidence="3" id="KW-1185">Reference proteome</keyword>
<sequence length="571" mass="63272">MSLAKEIDLEIKRAIAANDQQKLDQLLHQLYEPSDGSDKPFDAAIELRPEYQDELGTDSFEGDAAINWSNRIARGSRLVSYRVKLLGGFRGQHIVSEGDSWFQYPLLLRDIIDNVMAQPDFATLSLGAAGDLVEHMAVRREYHDALRQSGARVMLLSGGGNDLLGDGRLFNFLHRYQKGLSAEKLLNKSALQRASDEILGYYRRILQDVALNFPDVVIFGHGYDTPFPLKGKKHFGKPFEEKGIPLDVGRDVIRLIVEHFRNSLSALAKHHDNYRFTDLSGAVGGRTKDWHDELHPSDEGFARAAQPLLDAVRAHLDRPATPLFESAAIPAAEARRDRGHVDGSMILSDAGSAAIPAASSDLVETLYRNAVRQRSQADAGDPDAGEDRFINPTDGLDMSGFGQDPQSDIEILEEAFRTPGGFESSNFNAAGFSDFFTLQDLRHFNMAEILYLGGSNSAGKCAASNALPPASLWPNIVPTMLMLDEIRDRLGCPIRILSVYRNKEYNACVGGRSRSQHLRFNAIDWAATEGTVSDWHRIAKEVRASRPEFSGGIGRYNSFVHIDTRGMNIDF</sequence>
<dbReference type="SUPFAM" id="SSF55166">
    <property type="entry name" value="Hedgehog/DD-peptidase"/>
    <property type="match status" value="1"/>
</dbReference>
<dbReference type="InterPro" id="IPR009045">
    <property type="entry name" value="Zn_M74/Hedgehog-like"/>
</dbReference>
<dbReference type="Pfam" id="PF08291">
    <property type="entry name" value="Peptidase_M15_3"/>
    <property type="match status" value="1"/>
</dbReference>
<proteinExistence type="predicted"/>
<gene>
    <name evidence="2" type="ORF">FQV27_16295</name>
</gene>
<evidence type="ECO:0000313" key="3">
    <source>
        <dbReference type="Proteomes" id="UP000321562"/>
    </source>
</evidence>
<accession>A0A5C6RW65</accession>
<dbReference type="SUPFAM" id="SSF52266">
    <property type="entry name" value="SGNH hydrolase"/>
    <property type="match status" value="1"/>
</dbReference>
<evidence type="ECO:0000259" key="1">
    <source>
        <dbReference type="Pfam" id="PF08291"/>
    </source>
</evidence>
<dbReference type="OrthoDB" id="500593at2"/>
<dbReference type="Gene3D" id="3.40.50.1110">
    <property type="entry name" value="SGNH hydrolase"/>
    <property type="match status" value="1"/>
</dbReference>
<dbReference type="Gene3D" id="3.30.1380.10">
    <property type="match status" value="1"/>
</dbReference>
<dbReference type="EMBL" id="VOPL01000008">
    <property type="protein sequence ID" value="TXB66463.1"/>
    <property type="molecule type" value="Genomic_DNA"/>
</dbReference>
<feature type="domain" description="Peptidase M15A C-terminal" evidence="1">
    <location>
        <begin position="443"/>
        <end position="563"/>
    </location>
</feature>
<comment type="caution">
    <text evidence="2">The sequence shown here is derived from an EMBL/GenBank/DDBJ whole genome shotgun (WGS) entry which is preliminary data.</text>
</comment>